<dbReference type="AlphaFoldDB" id="G0N3X7"/>
<proteinExistence type="predicted"/>
<dbReference type="EMBL" id="GL379835">
    <property type="protein sequence ID" value="EGT51840.1"/>
    <property type="molecule type" value="Genomic_DNA"/>
</dbReference>
<dbReference type="Proteomes" id="UP000008068">
    <property type="component" value="Unassembled WGS sequence"/>
</dbReference>
<accession>G0N3X7</accession>
<evidence type="ECO:0000313" key="2">
    <source>
        <dbReference type="Proteomes" id="UP000008068"/>
    </source>
</evidence>
<reference evidence="2" key="1">
    <citation type="submission" date="2011-07" db="EMBL/GenBank/DDBJ databases">
        <authorList>
            <consortium name="Caenorhabditis brenneri Sequencing and Analysis Consortium"/>
            <person name="Wilson R.K."/>
        </authorList>
    </citation>
    <scope>NUCLEOTIDE SEQUENCE [LARGE SCALE GENOMIC DNA]</scope>
    <source>
        <strain evidence="2">PB2801</strain>
    </source>
</reference>
<dbReference type="PANTHER" id="PTHR21503">
    <property type="entry name" value="F-BOX-CONTAINING HYPOTHETICAL PROTEIN C.ELEGANS"/>
    <property type="match status" value="1"/>
</dbReference>
<dbReference type="HOGENOM" id="CLU_044397_1_0_1"/>
<dbReference type="InParanoid" id="G0N3X7"/>
<dbReference type="PANTHER" id="PTHR21503:SF8">
    <property type="entry name" value="F-BOX ASSOCIATED DOMAIN-CONTAINING PROTEIN-RELATED"/>
    <property type="match status" value="1"/>
</dbReference>
<protein>
    <recommendedName>
        <fullName evidence="3">F-box domain-containing protein</fullName>
    </recommendedName>
</protein>
<sequence>MKTCKSLSTKDLKLTIPFHRLPLLVQVQTIQTMGPKDWINLAMTSKRNERVVKIARLKTGHFSVDICHAACIKLSSFKLTLFYDKHYARTKKTWGMMTRENMKSWLNEPSNSMIENAGILFQKMQNIFVIPKNLEISYCTDIKNKKRAATIEELLSNPVMENWKKLSIYGKKISSEDLKMIMNTATSKRTFESKVGEMPLDFEHENAFKFWIQDYHDARWVKIEDLYGLRNLVHVVLRRNLFTHEQLKSFVNYWVNSDVDMFGWIQIQRIVRLDFENVVDGLIGLQGSDLNSRLFLTLSESPKKRRKTMLSIDYNVRHKSLLLMAWDINKKYTPSKNEEENKKFENVGMVLTLLHKKKKLEDLREVASEEARMEMNENINCLIAALSEFNVIFMNGKVTHQLF</sequence>
<evidence type="ECO:0008006" key="3">
    <source>
        <dbReference type="Google" id="ProtNLM"/>
    </source>
</evidence>
<gene>
    <name evidence="1" type="ORF">CAEBREN_23732</name>
</gene>
<evidence type="ECO:0000313" key="1">
    <source>
        <dbReference type="EMBL" id="EGT51840.1"/>
    </source>
</evidence>
<organism evidence="2">
    <name type="scientific">Caenorhabditis brenneri</name>
    <name type="common">Nematode worm</name>
    <dbReference type="NCBI Taxonomy" id="135651"/>
    <lineage>
        <taxon>Eukaryota</taxon>
        <taxon>Metazoa</taxon>
        <taxon>Ecdysozoa</taxon>
        <taxon>Nematoda</taxon>
        <taxon>Chromadorea</taxon>
        <taxon>Rhabditida</taxon>
        <taxon>Rhabditina</taxon>
        <taxon>Rhabditomorpha</taxon>
        <taxon>Rhabditoidea</taxon>
        <taxon>Rhabditidae</taxon>
        <taxon>Peloderinae</taxon>
        <taxon>Caenorhabditis</taxon>
    </lineage>
</organism>
<keyword evidence="2" id="KW-1185">Reference proteome</keyword>
<name>G0N3X7_CAEBE</name>